<proteinExistence type="predicted"/>
<sequence>MRRVDAIELAADVGRLVVHWLGDYAEIKRQRYGCTPEGVVAVQHALAAAIVSDGDSRQHEAEGLGLTGVLLSAYVDTAVAAQRLGLTADAVRWHCRRGNLASRRVGRQLMVSTESISDFKSRRTA</sequence>
<protein>
    <recommendedName>
        <fullName evidence="3">Helix-turn-helix domain-containing protein</fullName>
    </recommendedName>
</protein>
<dbReference type="Proteomes" id="UP000199251">
    <property type="component" value="Unassembled WGS sequence"/>
</dbReference>
<dbReference type="AlphaFoldDB" id="A0A0E4GXI1"/>
<gene>
    <name evidence="1" type="ORF">BN1232_02251</name>
</gene>
<reference evidence="1 2" key="1">
    <citation type="submission" date="2015-03" db="EMBL/GenBank/DDBJ databases">
        <authorList>
            <person name="Urmite Genomes"/>
        </authorList>
    </citation>
    <scope>NUCLEOTIDE SEQUENCE [LARGE SCALE GENOMIC DNA]</scope>
    <source>
        <strain evidence="1 2">CSUR P1491</strain>
    </source>
</reference>
<evidence type="ECO:0000313" key="1">
    <source>
        <dbReference type="EMBL" id="CQD11933.1"/>
    </source>
</evidence>
<dbReference type="STRING" id="141349.BN1232_02251"/>
<dbReference type="EMBL" id="CTEE01000001">
    <property type="protein sequence ID" value="CQD11933.1"/>
    <property type="molecule type" value="Genomic_DNA"/>
</dbReference>
<evidence type="ECO:0008006" key="3">
    <source>
        <dbReference type="Google" id="ProtNLM"/>
    </source>
</evidence>
<name>A0A0E4GXI1_MYCLN</name>
<evidence type="ECO:0000313" key="2">
    <source>
        <dbReference type="Proteomes" id="UP000199251"/>
    </source>
</evidence>
<accession>A0A0E4GXI1</accession>
<organism evidence="1 2">
    <name type="scientific">Mycobacterium lentiflavum</name>
    <dbReference type="NCBI Taxonomy" id="141349"/>
    <lineage>
        <taxon>Bacteria</taxon>
        <taxon>Bacillati</taxon>
        <taxon>Actinomycetota</taxon>
        <taxon>Actinomycetes</taxon>
        <taxon>Mycobacteriales</taxon>
        <taxon>Mycobacteriaceae</taxon>
        <taxon>Mycobacterium</taxon>
        <taxon>Mycobacterium simiae complex</taxon>
    </lineage>
</organism>